<protein>
    <submittedName>
        <fullName evidence="1">Uncharacterized protein</fullName>
    </submittedName>
</protein>
<dbReference type="OrthoDB" id="3248986at2759"/>
<name>A0A9P5X162_9AGAR</name>
<proteinExistence type="predicted"/>
<reference evidence="1" key="1">
    <citation type="submission" date="2020-11" db="EMBL/GenBank/DDBJ databases">
        <authorList>
            <consortium name="DOE Joint Genome Institute"/>
            <person name="Ahrendt S."/>
            <person name="Riley R."/>
            <person name="Andreopoulos W."/>
            <person name="Labutti K."/>
            <person name="Pangilinan J."/>
            <person name="Ruiz-Duenas F.J."/>
            <person name="Barrasa J.M."/>
            <person name="Sanchez-Garcia M."/>
            <person name="Camarero S."/>
            <person name="Miyauchi S."/>
            <person name="Serrano A."/>
            <person name="Linde D."/>
            <person name="Babiker R."/>
            <person name="Drula E."/>
            <person name="Ayuso-Fernandez I."/>
            <person name="Pacheco R."/>
            <person name="Padilla G."/>
            <person name="Ferreira P."/>
            <person name="Barriuso J."/>
            <person name="Kellner H."/>
            <person name="Castanera R."/>
            <person name="Alfaro M."/>
            <person name="Ramirez L."/>
            <person name="Pisabarro A.G."/>
            <person name="Kuo A."/>
            <person name="Tritt A."/>
            <person name="Lipzen A."/>
            <person name="He G."/>
            <person name="Yan M."/>
            <person name="Ng V."/>
            <person name="Cullen D."/>
            <person name="Martin F."/>
            <person name="Rosso M.-N."/>
            <person name="Henrissat B."/>
            <person name="Hibbett D."/>
            <person name="Martinez A.T."/>
            <person name="Grigoriev I.V."/>
        </authorList>
    </citation>
    <scope>NUCLEOTIDE SEQUENCE</scope>
    <source>
        <strain evidence="1">MF-IS2</strain>
    </source>
</reference>
<dbReference type="Proteomes" id="UP000807342">
    <property type="component" value="Unassembled WGS sequence"/>
</dbReference>
<evidence type="ECO:0000313" key="2">
    <source>
        <dbReference type="Proteomes" id="UP000807342"/>
    </source>
</evidence>
<accession>A0A9P5X162</accession>
<evidence type="ECO:0000313" key="1">
    <source>
        <dbReference type="EMBL" id="KAF9442382.1"/>
    </source>
</evidence>
<comment type="caution">
    <text evidence="1">The sequence shown here is derived from an EMBL/GenBank/DDBJ whole genome shotgun (WGS) entry which is preliminary data.</text>
</comment>
<dbReference type="EMBL" id="MU151644">
    <property type="protein sequence ID" value="KAF9442382.1"/>
    <property type="molecule type" value="Genomic_DNA"/>
</dbReference>
<dbReference type="AlphaFoldDB" id="A0A9P5X162"/>
<gene>
    <name evidence="1" type="ORF">P691DRAFT_798323</name>
</gene>
<organism evidence="1 2">
    <name type="scientific">Macrolepiota fuliginosa MF-IS2</name>
    <dbReference type="NCBI Taxonomy" id="1400762"/>
    <lineage>
        <taxon>Eukaryota</taxon>
        <taxon>Fungi</taxon>
        <taxon>Dikarya</taxon>
        <taxon>Basidiomycota</taxon>
        <taxon>Agaricomycotina</taxon>
        <taxon>Agaricomycetes</taxon>
        <taxon>Agaricomycetidae</taxon>
        <taxon>Agaricales</taxon>
        <taxon>Agaricineae</taxon>
        <taxon>Agaricaceae</taxon>
        <taxon>Macrolepiota</taxon>
    </lineage>
</organism>
<sequence>MVDLSLPSWVSKGSAYPGQAKGGKLHADQCHWAKMLENFLYLVSVVKVMSRRTIMEQDILLYEDHMQRYLQTLWDLYPGIELAPYQHIALHFGQMEKTMFQKFCMLQNLCVLFNEHLLP</sequence>
<keyword evidence="2" id="KW-1185">Reference proteome</keyword>